<dbReference type="AlphaFoldDB" id="A0A9X0WBK1"/>
<sequence>MSPGQTDHSQEGKVRVALRFALSGLAAALVLMIGLCLVGAITAPGKTHRVSGEDLILQQGSGEVTANGLLVRAPGANNQVLLLTPQFDLSAADYGLVNWSVIGLRPEQDVQVVWTTSKAPGRAIVYQPSAAEREQSMANLAQHPAWTGRVDRIGLLLPGALPEPVLIASLGLAPAQGGCRSALLAAAAAWSHQEPWSQRSINFTLSAEPTVFGISPALALALWVALAALINWMACRRCSASSHVTAVLVLIIAAWLLLDLRWQGQLLARLTDSRDRYAELDHSVRPQAAPDGQLFQLVEALRAQLPPEPSRILIISNDAGGYLAGRTRYHLLPHRAYSGLVRLPRADEVAPGDFLFLIAPLQSVRYDPRQRTLSLKGQSLPVQPVWSAQGFGQLFRVRGET</sequence>
<keyword evidence="1" id="KW-0812">Transmembrane</keyword>
<evidence type="ECO:0000313" key="2">
    <source>
        <dbReference type="EMBL" id="MBK1619923.1"/>
    </source>
</evidence>
<feature type="transmembrane region" description="Helical" evidence="1">
    <location>
        <begin position="211"/>
        <end position="234"/>
    </location>
</feature>
<feature type="transmembrane region" description="Helical" evidence="1">
    <location>
        <begin position="20"/>
        <end position="41"/>
    </location>
</feature>
<comment type="caution">
    <text evidence="2">The sequence shown here is derived from an EMBL/GenBank/DDBJ whole genome shotgun (WGS) entry which is preliminary data.</text>
</comment>
<name>A0A9X0WBK1_9GAMM</name>
<protein>
    <submittedName>
        <fullName evidence="2">Uncharacterized protein</fullName>
    </submittedName>
</protein>
<organism evidence="2 3">
    <name type="scientific">Lamprobacter modestohalophilus</name>
    <dbReference type="NCBI Taxonomy" id="1064514"/>
    <lineage>
        <taxon>Bacteria</taxon>
        <taxon>Pseudomonadati</taxon>
        <taxon>Pseudomonadota</taxon>
        <taxon>Gammaproteobacteria</taxon>
        <taxon>Chromatiales</taxon>
        <taxon>Chromatiaceae</taxon>
        <taxon>Lamprobacter</taxon>
    </lineage>
</organism>
<keyword evidence="3" id="KW-1185">Reference proteome</keyword>
<dbReference type="Proteomes" id="UP001138768">
    <property type="component" value="Unassembled WGS sequence"/>
</dbReference>
<evidence type="ECO:0000256" key="1">
    <source>
        <dbReference type="SAM" id="Phobius"/>
    </source>
</evidence>
<feature type="transmembrane region" description="Helical" evidence="1">
    <location>
        <begin position="240"/>
        <end position="258"/>
    </location>
</feature>
<dbReference type="EMBL" id="NRRY01000028">
    <property type="protein sequence ID" value="MBK1619923.1"/>
    <property type="molecule type" value="Genomic_DNA"/>
</dbReference>
<keyword evidence="1" id="KW-0472">Membrane</keyword>
<reference evidence="2 3" key="1">
    <citation type="journal article" date="2020" name="Microorganisms">
        <title>Osmotic Adaptation and Compatible Solute Biosynthesis of Phototrophic Bacteria as Revealed from Genome Analyses.</title>
        <authorList>
            <person name="Imhoff J.F."/>
            <person name="Rahn T."/>
            <person name="Kunzel S."/>
            <person name="Keller A."/>
            <person name="Neulinger S.C."/>
        </authorList>
    </citation>
    <scope>NUCLEOTIDE SEQUENCE [LARGE SCALE GENOMIC DNA]</scope>
    <source>
        <strain evidence="2 3">DSM 25653</strain>
    </source>
</reference>
<evidence type="ECO:0000313" key="3">
    <source>
        <dbReference type="Proteomes" id="UP001138768"/>
    </source>
</evidence>
<keyword evidence="1" id="KW-1133">Transmembrane helix</keyword>
<accession>A0A9X0WBK1</accession>
<proteinExistence type="predicted"/>
<dbReference type="RefSeq" id="WP_200246198.1">
    <property type="nucleotide sequence ID" value="NZ_NRRY01000028.1"/>
</dbReference>
<gene>
    <name evidence="2" type="ORF">CKO42_16015</name>
</gene>